<dbReference type="SUPFAM" id="SSF56112">
    <property type="entry name" value="Protein kinase-like (PK-like)"/>
    <property type="match status" value="1"/>
</dbReference>
<keyword evidence="2" id="KW-0808">Transferase</keyword>
<dbReference type="PANTHER" id="PTHR21310">
    <property type="entry name" value="AMINOGLYCOSIDE PHOSPHOTRANSFERASE-RELATED-RELATED"/>
    <property type="match status" value="1"/>
</dbReference>
<proteinExistence type="predicted"/>
<gene>
    <name evidence="2" type="ORF">C5746_22600</name>
</gene>
<dbReference type="RefSeq" id="WP_114245780.1">
    <property type="nucleotide sequence ID" value="NZ_CP027306.1"/>
</dbReference>
<sequence length="338" mass="36578">MQPDDTTASVLRSVGVAEDRIAAVAPLAGGTFNAVTRVTLTDGSDWVVKIPPPTTDGTLMSYERDLLVNEVEFYTCAGESAAVPRVLHSQLDPDAPTGPYVIMSACPGRPWYDIAGAAGDHVLSDAEERRLRNELGRIVARLHSVTGPGGFGYPSRTLGPLAPTWRQAFTAMTDAVLADADTYSARLPRPAASIRALIAAASPVLDDVTRPALVHFDLWQGNLLVDGEPGARTIGGIIDGERMFWGDPVADFVSLALFANMEEDEDFLAGYGSEQPLVFDASVRLRLALYRCHLYLIMLVETVPRRAPQEHLDRVWKEVGPQLESALGDVESALRARD</sequence>
<dbReference type="Gene3D" id="3.90.1200.10">
    <property type="match status" value="1"/>
</dbReference>
<dbReference type="InterPro" id="IPR002575">
    <property type="entry name" value="Aminoglycoside_PTrfase"/>
</dbReference>
<organism evidence="2 3">
    <name type="scientific">Streptomyces atratus</name>
    <dbReference type="NCBI Taxonomy" id="1893"/>
    <lineage>
        <taxon>Bacteria</taxon>
        <taxon>Bacillati</taxon>
        <taxon>Actinomycetota</taxon>
        <taxon>Actinomycetes</taxon>
        <taxon>Kitasatosporales</taxon>
        <taxon>Streptomycetaceae</taxon>
        <taxon>Streptomyces</taxon>
    </lineage>
</organism>
<dbReference type="InterPro" id="IPR011009">
    <property type="entry name" value="Kinase-like_dom_sf"/>
</dbReference>
<evidence type="ECO:0000313" key="3">
    <source>
        <dbReference type="Proteomes" id="UP000252698"/>
    </source>
</evidence>
<name>A0A2Z5JFZ4_STRAR</name>
<evidence type="ECO:0000313" key="2">
    <source>
        <dbReference type="EMBL" id="AXE79242.1"/>
    </source>
</evidence>
<evidence type="ECO:0000259" key="1">
    <source>
        <dbReference type="Pfam" id="PF01636"/>
    </source>
</evidence>
<dbReference type="KEGG" id="sata:C5746_22600"/>
<reference evidence="2 3" key="1">
    <citation type="journal article" date="2018" name="Front. Microbiol.">
        <title>Genome Sequencing of Streptomyces atratus SCSIOZH16 and Activation Production of Nocardamine via Metabolic Engineering.</title>
        <authorList>
            <person name="Li Y."/>
            <person name="Zhang C."/>
            <person name="Liu C."/>
            <person name="Ju J."/>
            <person name="Ma J."/>
        </authorList>
    </citation>
    <scope>NUCLEOTIDE SEQUENCE [LARGE SCALE GENOMIC DNA]</scope>
    <source>
        <strain evidence="2 3">SCSIO_ZH16</strain>
    </source>
</reference>
<dbReference type="Pfam" id="PF01636">
    <property type="entry name" value="APH"/>
    <property type="match status" value="1"/>
</dbReference>
<dbReference type="Proteomes" id="UP000252698">
    <property type="component" value="Chromosome"/>
</dbReference>
<dbReference type="InterPro" id="IPR051678">
    <property type="entry name" value="AGP_Transferase"/>
</dbReference>
<dbReference type="PANTHER" id="PTHR21310:SF15">
    <property type="entry name" value="AMINOGLYCOSIDE PHOSPHOTRANSFERASE DOMAIN-CONTAINING PROTEIN"/>
    <property type="match status" value="1"/>
</dbReference>
<dbReference type="GeneID" id="95521217"/>
<protein>
    <submittedName>
        <fullName evidence="2">Phosphotransferase</fullName>
    </submittedName>
</protein>
<dbReference type="GO" id="GO:0016740">
    <property type="term" value="F:transferase activity"/>
    <property type="evidence" value="ECO:0007669"/>
    <property type="project" value="UniProtKB-KW"/>
</dbReference>
<dbReference type="AlphaFoldDB" id="A0A2Z5JFZ4"/>
<dbReference type="EMBL" id="CP027306">
    <property type="protein sequence ID" value="AXE79242.1"/>
    <property type="molecule type" value="Genomic_DNA"/>
</dbReference>
<accession>A0A2Z5JFZ4</accession>
<feature type="domain" description="Aminoglycoside phosphotransferase" evidence="1">
    <location>
        <begin position="24"/>
        <end position="272"/>
    </location>
</feature>